<comment type="caution">
    <text evidence="2">The sequence shown here is derived from an EMBL/GenBank/DDBJ whole genome shotgun (WGS) entry which is preliminary data.</text>
</comment>
<feature type="chain" id="PRO_5036696314" evidence="1">
    <location>
        <begin position="34"/>
        <end position="186"/>
    </location>
</feature>
<evidence type="ECO:0000313" key="3">
    <source>
        <dbReference type="Proteomes" id="UP000621454"/>
    </source>
</evidence>
<keyword evidence="3" id="KW-1185">Reference proteome</keyword>
<proteinExistence type="predicted"/>
<dbReference type="RefSeq" id="WP_188586911.1">
    <property type="nucleotide sequence ID" value="NZ_BMGC01000017.1"/>
</dbReference>
<dbReference type="EMBL" id="BMGC01000017">
    <property type="protein sequence ID" value="GGB35887.1"/>
    <property type="molecule type" value="Genomic_DNA"/>
</dbReference>
<name>A0A916TAB3_9ACTN</name>
<keyword evidence="1" id="KW-0732">Signal</keyword>
<sequence length="186" mass="19483">MTRTSAPRRGTAVALATVAVAGGLSLSAPIAQAAPPVAHSTTQPAVARNTTPVGSVEQLADLPYQALFAAGVQVYEFATIYKQTSPAPTVYYTVLRRLHNAHEGTPGSKRYGFLGFGPGVTLPEVFGMYPRSTPSTTISYSYTFPFDPRTMTPIPQGRQQCITAPSVGPIGPLTGGGSWVRSVCPG</sequence>
<gene>
    <name evidence="2" type="ORF">GCM10011489_24930</name>
</gene>
<accession>A0A916TAB3</accession>
<feature type="signal peptide" evidence="1">
    <location>
        <begin position="1"/>
        <end position="33"/>
    </location>
</feature>
<dbReference type="AlphaFoldDB" id="A0A916TAB3"/>
<protein>
    <submittedName>
        <fullName evidence="2">Uncharacterized protein</fullName>
    </submittedName>
</protein>
<reference evidence="2" key="1">
    <citation type="journal article" date="2014" name="Int. J. Syst. Evol. Microbiol.">
        <title>Complete genome sequence of Corynebacterium casei LMG S-19264T (=DSM 44701T), isolated from a smear-ripened cheese.</title>
        <authorList>
            <consortium name="US DOE Joint Genome Institute (JGI-PGF)"/>
            <person name="Walter F."/>
            <person name="Albersmeier A."/>
            <person name="Kalinowski J."/>
            <person name="Ruckert C."/>
        </authorList>
    </citation>
    <scope>NUCLEOTIDE SEQUENCE</scope>
    <source>
        <strain evidence="2">CGMCC 1.12827</strain>
    </source>
</reference>
<dbReference type="Proteomes" id="UP000621454">
    <property type="component" value="Unassembled WGS sequence"/>
</dbReference>
<reference evidence="2" key="2">
    <citation type="submission" date="2020-09" db="EMBL/GenBank/DDBJ databases">
        <authorList>
            <person name="Sun Q."/>
            <person name="Zhou Y."/>
        </authorList>
    </citation>
    <scope>NUCLEOTIDE SEQUENCE</scope>
    <source>
        <strain evidence="2">CGMCC 1.12827</strain>
    </source>
</reference>
<organism evidence="2 3">
    <name type="scientific">Gordonia jinhuaensis</name>
    <dbReference type="NCBI Taxonomy" id="1517702"/>
    <lineage>
        <taxon>Bacteria</taxon>
        <taxon>Bacillati</taxon>
        <taxon>Actinomycetota</taxon>
        <taxon>Actinomycetes</taxon>
        <taxon>Mycobacteriales</taxon>
        <taxon>Gordoniaceae</taxon>
        <taxon>Gordonia</taxon>
    </lineage>
</organism>
<evidence type="ECO:0000313" key="2">
    <source>
        <dbReference type="EMBL" id="GGB35887.1"/>
    </source>
</evidence>
<evidence type="ECO:0000256" key="1">
    <source>
        <dbReference type="SAM" id="SignalP"/>
    </source>
</evidence>